<evidence type="ECO:0000256" key="1">
    <source>
        <dbReference type="SAM" id="MobiDB-lite"/>
    </source>
</evidence>
<organism evidence="2 4">
    <name type="scientific">Rotaria sordida</name>
    <dbReference type="NCBI Taxonomy" id="392033"/>
    <lineage>
        <taxon>Eukaryota</taxon>
        <taxon>Metazoa</taxon>
        <taxon>Spiralia</taxon>
        <taxon>Gnathifera</taxon>
        <taxon>Rotifera</taxon>
        <taxon>Eurotatoria</taxon>
        <taxon>Bdelloidea</taxon>
        <taxon>Philodinida</taxon>
        <taxon>Philodinidae</taxon>
        <taxon>Rotaria</taxon>
    </lineage>
</organism>
<dbReference type="EMBL" id="CAJNOL010004137">
    <property type="protein sequence ID" value="CAF1581805.1"/>
    <property type="molecule type" value="Genomic_DNA"/>
</dbReference>
<feature type="region of interest" description="Disordered" evidence="1">
    <location>
        <begin position="68"/>
        <end position="89"/>
    </location>
</feature>
<evidence type="ECO:0000313" key="2">
    <source>
        <dbReference type="EMBL" id="CAF1313368.1"/>
    </source>
</evidence>
<name>A0A815EQ58_9BILA</name>
<protein>
    <submittedName>
        <fullName evidence="2">Uncharacterized protein</fullName>
    </submittedName>
</protein>
<dbReference type="Proteomes" id="UP000663854">
    <property type="component" value="Unassembled WGS sequence"/>
</dbReference>
<dbReference type="AlphaFoldDB" id="A0A815EQ58"/>
<dbReference type="Proteomes" id="UP000663870">
    <property type="component" value="Unassembled WGS sequence"/>
</dbReference>
<keyword evidence="5" id="KW-1185">Reference proteome</keyword>
<sequence>MNHLEKLNDTLNTSYLSSNHRVIFYLQNSTTNSFNILSKDSSNDLYNIKQIPSYNRTNSLSEDELLSRSDFSSTSSLSDQITSSNTSLS</sequence>
<accession>A0A815EQ58</accession>
<feature type="non-terminal residue" evidence="2">
    <location>
        <position position="89"/>
    </location>
</feature>
<comment type="caution">
    <text evidence="2">The sequence shown here is derived from an EMBL/GenBank/DDBJ whole genome shotgun (WGS) entry which is preliminary data.</text>
</comment>
<gene>
    <name evidence="3" type="ORF">JXQ802_LOCUS46299</name>
    <name evidence="2" type="ORF">PYM288_LOCUS30532</name>
</gene>
<proteinExistence type="predicted"/>
<evidence type="ECO:0000313" key="5">
    <source>
        <dbReference type="Proteomes" id="UP000663870"/>
    </source>
</evidence>
<evidence type="ECO:0000313" key="3">
    <source>
        <dbReference type="EMBL" id="CAF1581805.1"/>
    </source>
</evidence>
<dbReference type="EMBL" id="CAJNOH010002860">
    <property type="protein sequence ID" value="CAF1313368.1"/>
    <property type="molecule type" value="Genomic_DNA"/>
</dbReference>
<reference evidence="2" key="1">
    <citation type="submission" date="2021-02" db="EMBL/GenBank/DDBJ databases">
        <authorList>
            <person name="Nowell W R."/>
        </authorList>
    </citation>
    <scope>NUCLEOTIDE SEQUENCE</scope>
</reference>
<evidence type="ECO:0000313" key="4">
    <source>
        <dbReference type="Proteomes" id="UP000663854"/>
    </source>
</evidence>